<accession>A0A1A9B9V4</accession>
<dbReference type="EMBL" id="FLRH01000003">
    <property type="protein sequence ID" value="SBT65754.1"/>
    <property type="molecule type" value="Genomic_DNA"/>
</dbReference>
<feature type="transmembrane region" description="Helical" evidence="1">
    <location>
        <begin position="64"/>
        <end position="81"/>
    </location>
</feature>
<feature type="transmembrane region" description="Helical" evidence="1">
    <location>
        <begin position="93"/>
        <end position="113"/>
    </location>
</feature>
<keyword evidence="1" id="KW-0472">Membrane</keyword>
<keyword evidence="3" id="KW-1185">Reference proteome</keyword>
<organism evidence="2 3">
    <name type="scientific">Micromonospora sediminicola</name>
    <dbReference type="NCBI Taxonomy" id="946078"/>
    <lineage>
        <taxon>Bacteria</taxon>
        <taxon>Bacillati</taxon>
        <taxon>Actinomycetota</taxon>
        <taxon>Actinomycetes</taxon>
        <taxon>Micromonosporales</taxon>
        <taxon>Micromonosporaceae</taxon>
        <taxon>Micromonospora</taxon>
    </lineage>
</organism>
<feature type="transmembrane region" description="Helical" evidence="1">
    <location>
        <begin position="18"/>
        <end position="36"/>
    </location>
</feature>
<keyword evidence="1" id="KW-0812">Transmembrane</keyword>
<feature type="transmembrane region" description="Helical" evidence="1">
    <location>
        <begin position="42"/>
        <end position="59"/>
    </location>
</feature>
<proteinExistence type="predicted"/>
<keyword evidence="1" id="KW-1133">Transmembrane helix</keyword>
<reference evidence="3" key="1">
    <citation type="submission" date="2016-06" db="EMBL/GenBank/DDBJ databases">
        <authorList>
            <person name="Varghese N."/>
            <person name="Submissions Spin"/>
        </authorList>
    </citation>
    <scope>NUCLEOTIDE SEQUENCE [LARGE SCALE GENOMIC DNA]</scope>
    <source>
        <strain evidence="3">DSM 45794</strain>
    </source>
</reference>
<name>A0A1A9B9V4_9ACTN</name>
<evidence type="ECO:0000256" key="1">
    <source>
        <dbReference type="SAM" id="Phobius"/>
    </source>
</evidence>
<dbReference type="AlphaFoldDB" id="A0A1A9B9V4"/>
<evidence type="ECO:0000313" key="3">
    <source>
        <dbReference type="Proteomes" id="UP000199558"/>
    </source>
</evidence>
<protein>
    <submittedName>
        <fullName evidence="2">Uncharacterized protein</fullName>
    </submittedName>
</protein>
<evidence type="ECO:0000313" key="2">
    <source>
        <dbReference type="EMBL" id="SBT65754.1"/>
    </source>
</evidence>
<dbReference type="RefSeq" id="WP_091573650.1">
    <property type="nucleotide sequence ID" value="NZ_FLRH01000003.1"/>
</dbReference>
<dbReference type="Proteomes" id="UP000199558">
    <property type="component" value="Unassembled WGS sequence"/>
</dbReference>
<sequence>MDVADEAEIHRVVLIRDLGAGAVGVVVASFAAAVVFPPEDPVGRVLVMAVACGLLATALSDWRASLAVAVVAVGVFVGFLADSAPPVPSPWGFTPVFVVAVVLGVGNRCLRALRRRDEGHRRS</sequence>
<gene>
    <name evidence="2" type="ORF">GA0070622_2761</name>
</gene>